<dbReference type="AlphaFoldDB" id="A0A1I0PLA6"/>
<evidence type="ECO:0000259" key="1">
    <source>
        <dbReference type="Pfam" id="PF09860"/>
    </source>
</evidence>
<keyword evidence="3" id="KW-1185">Reference proteome</keyword>
<dbReference type="Pfam" id="PF09860">
    <property type="entry name" value="DUF2087"/>
    <property type="match status" value="1"/>
</dbReference>
<dbReference type="EMBL" id="FOIZ01000001">
    <property type="protein sequence ID" value="SEW14995.1"/>
    <property type="molecule type" value="Genomic_DNA"/>
</dbReference>
<dbReference type="InterPro" id="IPR018656">
    <property type="entry name" value="DUF2087"/>
</dbReference>
<evidence type="ECO:0000313" key="2">
    <source>
        <dbReference type="EMBL" id="SEW14995.1"/>
    </source>
</evidence>
<dbReference type="Proteomes" id="UP000199167">
    <property type="component" value="Unassembled WGS sequence"/>
</dbReference>
<accession>A0A1I0PLA6</accession>
<gene>
    <name evidence="2" type="ORF">SAMN04488515_1288</name>
</gene>
<dbReference type="OrthoDB" id="6867569at2"/>
<protein>
    <recommendedName>
        <fullName evidence="1">DUF2087 domain-containing protein</fullName>
    </recommendedName>
</protein>
<organism evidence="2 3">
    <name type="scientific">Cognatiyoonia koreensis</name>
    <dbReference type="NCBI Taxonomy" id="364200"/>
    <lineage>
        <taxon>Bacteria</taxon>
        <taxon>Pseudomonadati</taxon>
        <taxon>Pseudomonadota</taxon>
        <taxon>Alphaproteobacteria</taxon>
        <taxon>Rhodobacterales</taxon>
        <taxon>Paracoccaceae</taxon>
        <taxon>Cognatiyoonia</taxon>
    </lineage>
</organism>
<proteinExistence type="predicted"/>
<dbReference type="RefSeq" id="WP_089991697.1">
    <property type="nucleotide sequence ID" value="NZ_FOIZ01000001.1"/>
</dbReference>
<evidence type="ECO:0000313" key="3">
    <source>
        <dbReference type="Proteomes" id="UP000199167"/>
    </source>
</evidence>
<dbReference type="STRING" id="364200.SAMN04488515_1288"/>
<name>A0A1I0PLA6_9RHOB</name>
<sequence>MPRSQIPLVIEDASAFARNLRQDWPREPLGQAEMLARIAKAAGYRNHQHLKAETPEEQPLDKDAQKRITDALRVFSNDAIMVRWPQKTSVQRLCLMWFWSRIPGRIDLTENQVNDILRAGERFGDHVLLRRSLIDQKLVKRSIDGSVYRRIEQRPRPEERQFLRNLSERCLLRV</sequence>
<reference evidence="2 3" key="1">
    <citation type="submission" date="2016-10" db="EMBL/GenBank/DDBJ databases">
        <authorList>
            <person name="de Groot N.N."/>
        </authorList>
    </citation>
    <scope>NUCLEOTIDE SEQUENCE [LARGE SCALE GENOMIC DNA]</scope>
    <source>
        <strain evidence="2 3">DSM 17925</strain>
    </source>
</reference>
<feature type="domain" description="DUF2087" evidence="1">
    <location>
        <begin position="81"/>
        <end position="150"/>
    </location>
</feature>